<dbReference type="InterPro" id="IPR036390">
    <property type="entry name" value="WH_DNA-bd_sf"/>
</dbReference>
<dbReference type="PANTHER" id="PTHR37293">
    <property type="entry name" value="PHAGE REPLICATION PROTEIN-RELATED"/>
    <property type="match status" value="1"/>
</dbReference>
<evidence type="ECO:0000259" key="2">
    <source>
        <dbReference type="Pfam" id="PF07261"/>
    </source>
</evidence>
<dbReference type="Pfam" id="PF07261">
    <property type="entry name" value="DnaB_2"/>
    <property type="match status" value="1"/>
</dbReference>
<dbReference type="InterPro" id="IPR036388">
    <property type="entry name" value="WH-like_DNA-bd_sf"/>
</dbReference>
<dbReference type="InterPro" id="IPR006343">
    <property type="entry name" value="DnaB/C_C"/>
</dbReference>
<evidence type="ECO:0000313" key="5">
    <source>
        <dbReference type="Proteomes" id="UP000054099"/>
    </source>
</evidence>
<protein>
    <submittedName>
        <fullName evidence="4">DNA replication protein DnaD</fullName>
    </submittedName>
</protein>
<sequence>MEKALFLKWLSEGTISIPHVLFKHYRSIGLQDEECMLLLHVHTFIESGNPFPTPEELSGRMSITPTRCMGMLRGFIQQGLLEIGQYEDDERGMYYEAYSLNPLWEKLLSILSGQEAERDLANKEKEEQSVYTIFEREFGRPLSPMECETLKIWIDQDRHTSPLIISALKEAVMTGKLNFRYIDRILFEWKKNNIQTPEQARTYGEKFRARQNKHAARPAESSDSRNQFSVPVYNWLEQS</sequence>
<proteinExistence type="inferred from homology"/>
<dbReference type="InterPro" id="IPR053162">
    <property type="entry name" value="DnaD"/>
</dbReference>
<dbReference type="SUPFAM" id="SSF158499">
    <property type="entry name" value="DnaD domain-like"/>
    <property type="match status" value="1"/>
</dbReference>
<evidence type="ECO:0000313" key="4">
    <source>
        <dbReference type="EMBL" id="KSU86018.1"/>
    </source>
</evidence>
<dbReference type="Pfam" id="PF21984">
    <property type="entry name" value="DnaD_N"/>
    <property type="match status" value="1"/>
</dbReference>
<reference evidence="4 5" key="1">
    <citation type="journal article" date="2014" name="Antonie Van Leeuwenhoek">
        <title>Fictibacillus enclensis sp. nov., isolated from marine sediment.</title>
        <authorList>
            <person name="Dastager S.G."/>
            <person name="Mawlankar R."/>
            <person name="Srinivasan K."/>
            <person name="Tang S.K."/>
            <person name="Lee J.C."/>
            <person name="Ramana V.V."/>
            <person name="Shouche Y.S."/>
        </authorList>
    </citation>
    <scope>NUCLEOTIDE SEQUENCE [LARGE SCALE GENOMIC DNA]</scope>
    <source>
        <strain evidence="4 5">NIO-1003</strain>
    </source>
</reference>
<dbReference type="OrthoDB" id="9770238at2"/>
<dbReference type="Proteomes" id="UP000054099">
    <property type="component" value="Unassembled WGS sequence"/>
</dbReference>
<dbReference type="AlphaFoldDB" id="A0A0V8JG23"/>
<dbReference type="Gene3D" id="1.10.10.10">
    <property type="entry name" value="Winged helix-like DNA-binding domain superfamily/Winged helix DNA-binding domain"/>
    <property type="match status" value="1"/>
</dbReference>
<dbReference type="EMBL" id="LNQN01000001">
    <property type="protein sequence ID" value="KSU86018.1"/>
    <property type="molecule type" value="Genomic_DNA"/>
</dbReference>
<dbReference type="Gene3D" id="1.10.10.630">
    <property type="entry name" value="DnaD domain-like"/>
    <property type="match status" value="1"/>
</dbReference>
<accession>A0A0V8JG23</accession>
<feature type="domain" description="DnaB/C C-terminal" evidence="2">
    <location>
        <begin position="131"/>
        <end position="203"/>
    </location>
</feature>
<dbReference type="SUPFAM" id="SSF46785">
    <property type="entry name" value="Winged helix' DNA-binding domain"/>
    <property type="match status" value="1"/>
</dbReference>
<feature type="domain" description="DnaD N-terminal" evidence="3">
    <location>
        <begin position="17"/>
        <end position="116"/>
    </location>
</feature>
<evidence type="ECO:0000256" key="1">
    <source>
        <dbReference type="ARBA" id="ARBA00093462"/>
    </source>
</evidence>
<evidence type="ECO:0000259" key="3">
    <source>
        <dbReference type="Pfam" id="PF21984"/>
    </source>
</evidence>
<dbReference type="PANTHER" id="PTHR37293:SF6">
    <property type="entry name" value="DNA REPLICATION PROTEIN DNAD"/>
    <property type="match status" value="1"/>
</dbReference>
<dbReference type="InterPro" id="IPR053843">
    <property type="entry name" value="DnaD_N"/>
</dbReference>
<dbReference type="NCBIfam" id="TIGR01446">
    <property type="entry name" value="DnaD_dom"/>
    <property type="match status" value="1"/>
</dbReference>
<dbReference type="RefSeq" id="WP_061971667.1">
    <property type="nucleotide sequence ID" value="NZ_FMAV01000001.1"/>
</dbReference>
<keyword evidence="5" id="KW-1185">Reference proteome</keyword>
<dbReference type="InterPro" id="IPR034829">
    <property type="entry name" value="DnaD-like_sf"/>
</dbReference>
<comment type="caution">
    <text evidence="4">The sequence shown here is derived from an EMBL/GenBank/DDBJ whole genome shotgun (WGS) entry which is preliminary data.</text>
</comment>
<organism evidence="4 5">
    <name type="scientific">Fictibacillus enclensis</name>
    <dbReference type="NCBI Taxonomy" id="1017270"/>
    <lineage>
        <taxon>Bacteria</taxon>
        <taxon>Bacillati</taxon>
        <taxon>Bacillota</taxon>
        <taxon>Bacilli</taxon>
        <taxon>Bacillales</taxon>
        <taxon>Fictibacillaceae</taxon>
        <taxon>Fictibacillus</taxon>
    </lineage>
</organism>
<gene>
    <name evidence="4" type="ORF">AS030_08660</name>
</gene>
<name>A0A0V8JG23_9BACL</name>
<comment type="similarity">
    <text evidence="1">Belongs to the DnaB/DnaD family.</text>
</comment>